<evidence type="ECO:0000313" key="3">
    <source>
        <dbReference type="Proteomes" id="UP000193467"/>
    </source>
</evidence>
<dbReference type="GO" id="GO:0016787">
    <property type="term" value="F:hydrolase activity"/>
    <property type="evidence" value="ECO:0007669"/>
    <property type="project" value="InterPro"/>
</dbReference>
<accession>A0A1Y2FX14</accession>
<organism evidence="2 3">
    <name type="scientific">Leucosporidium creatinivorum</name>
    <dbReference type="NCBI Taxonomy" id="106004"/>
    <lineage>
        <taxon>Eukaryota</taxon>
        <taxon>Fungi</taxon>
        <taxon>Dikarya</taxon>
        <taxon>Basidiomycota</taxon>
        <taxon>Pucciniomycotina</taxon>
        <taxon>Microbotryomycetes</taxon>
        <taxon>Leucosporidiales</taxon>
        <taxon>Leucosporidium</taxon>
    </lineage>
</organism>
<reference evidence="2 3" key="1">
    <citation type="submission" date="2016-07" db="EMBL/GenBank/DDBJ databases">
        <title>Pervasive Adenine N6-methylation of Active Genes in Fungi.</title>
        <authorList>
            <consortium name="DOE Joint Genome Institute"/>
            <person name="Mondo S.J."/>
            <person name="Dannebaum R.O."/>
            <person name="Kuo R.C."/>
            <person name="Labutti K."/>
            <person name="Haridas S."/>
            <person name="Kuo A."/>
            <person name="Salamov A."/>
            <person name="Ahrendt S.R."/>
            <person name="Lipzen A."/>
            <person name="Sullivan W."/>
            <person name="Andreopoulos W.B."/>
            <person name="Clum A."/>
            <person name="Lindquist E."/>
            <person name="Daum C."/>
            <person name="Ramamoorthy G.K."/>
            <person name="Gryganskyi A."/>
            <person name="Culley D."/>
            <person name="Magnuson J.K."/>
            <person name="James T.Y."/>
            <person name="O'Malley M.A."/>
            <person name="Stajich J.E."/>
            <person name="Spatafora J.W."/>
            <person name="Visel A."/>
            <person name="Grigoriev I.V."/>
        </authorList>
    </citation>
    <scope>NUCLEOTIDE SEQUENCE [LARGE SCALE GENOMIC DNA]</scope>
    <source>
        <strain evidence="2 3">62-1032</strain>
    </source>
</reference>
<dbReference type="FunCoup" id="A0A1Y2FX14">
    <property type="interactions" value="20"/>
</dbReference>
<gene>
    <name evidence="2" type="ORF">BCR35DRAFT_15925</name>
</gene>
<dbReference type="InParanoid" id="A0A1Y2FX14"/>
<evidence type="ECO:0000259" key="1">
    <source>
        <dbReference type="Pfam" id="PF01738"/>
    </source>
</evidence>
<keyword evidence="3" id="KW-1185">Reference proteome</keyword>
<dbReference type="InterPro" id="IPR029058">
    <property type="entry name" value="AB_hydrolase_fold"/>
</dbReference>
<dbReference type="AlphaFoldDB" id="A0A1Y2FX14"/>
<comment type="caution">
    <text evidence="2">The sequence shown here is derived from an EMBL/GenBank/DDBJ whole genome shotgun (WGS) entry which is preliminary data.</text>
</comment>
<name>A0A1Y2FX14_9BASI</name>
<dbReference type="OrthoDB" id="17560at2759"/>
<dbReference type="InterPro" id="IPR002925">
    <property type="entry name" value="Dienelactn_hydro"/>
</dbReference>
<dbReference type="SUPFAM" id="SSF53474">
    <property type="entry name" value="alpha/beta-Hydrolases"/>
    <property type="match status" value="1"/>
</dbReference>
<dbReference type="STRING" id="106004.A0A1Y2FX14"/>
<dbReference type="Proteomes" id="UP000193467">
    <property type="component" value="Unassembled WGS sequence"/>
</dbReference>
<dbReference type="EMBL" id="MCGR01000010">
    <property type="protein sequence ID" value="ORY88518.1"/>
    <property type="molecule type" value="Genomic_DNA"/>
</dbReference>
<dbReference type="Pfam" id="PF01738">
    <property type="entry name" value="DLH"/>
    <property type="match status" value="1"/>
</dbReference>
<sequence>MSDSTPKMCENCTTGGILAGEPKGTMIELGGLDCYLAEGKSTEKAIVLGTDFFGLGIPNPKLLADHISSTTGFPVYVPDFLEGVYPPQDRLAMIEEPIADKWLFTKVYLKAKFIASFLFSVGPGFLKRLDFDAALPKAEKVIDELRAVKGYQRVGWVGYCWGATVGTYLMPSPDAIDVYVSAHPAANSIEKFKALTKPFALILPQEDGQFDGVKDKALKMLAERKAEGIPFELYQHGSDTVHGFAARPNVKLPGVKEAFDLSLKQTTDWFEKYL</sequence>
<proteinExistence type="predicted"/>
<evidence type="ECO:0000313" key="2">
    <source>
        <dbReference type="EMBL" id="ORY88518.1"/>
    </source>
</evidence>
<dbReference type="PANTHER" id="PTHR17630:SF44">
    <property type="entry name" value="PROTEIN AIM2"/>
    <property type="match status" value="1"/>
</dbReference>
<feature type="domain" description="Dienelactone hydrolase" evidence="1">
    <location>
        <begin position="33"/>
        <end position="274"/>
    </location>
</feature>
<protein>
    <recommendedName>
        <fullName evidence="1">Dienelactone hydrolase domain-containing protein</fullName>
    </recommendedName>
</protein>
<dbReference type="Gene3D" id="3.40.50.1820">
    <property type="entry name" value="alpha/beta hydrolase"/>
    <property type="match status" value="1"/>
</dbReference>
<dbReference type="PANTHER" id="PTHR17630">
    <property type="entry name" value="DIENELACTONE HYDROLASE"/>
    <property type="match status" value="1"/>
</dbReference>